<dbReference type="AlphaFoldDB" id="A0A3Q0H9J5"/>
<comment type="subcellular location">
    <subcellularLocation>
        <location evidence="1">Nucleus</location>
        <location evidence="1">Nucleolus</location>
    </subcellularLocation>
</comment>
<evidence type="ECO:0000256" key="5">
    <source>
        <dbReference type="ARBA" id="ARBA00032748"/>
    </source>
</evidence>
<evidence type="ECO:0000256" key="4">
    <source>
        <dbReference type="ARBA" id="ARBA00023242"/>
    </source>
</evidence>
<dbReference type="CTD" id="91582"/>
<gene>
    <name evidence="8" type="primary">RPS19BP1</name>
</gene>
<dbReference type="GO" id="GO:0019899">
    <property type="term" value="F:enzyme binding"/>
    <property type="evidence" value="ECO:0007669"/>
    <property type="project" value="TreeGrafter"/>
</dbReference>
<evidence type="ECO:0000256" key="1">
    <source>
        <dbReference type="ARBA" id="ARBA00004604"/>
    </source>
</evidence>
<dbReference type="PRINTS" id="PR02029">
    <property type="entry name" value="ACTREGSIRT1"/>
</dbReference>
<dbReference type="InParanoid" id="A0A3Q0H9J5"/>
<comment type="similarity">
    <text evidence="2">Belongs to the AROS family.</text>
</comment>
<dbReference type="PANTHER" id="PTHR31454:SF2">
    <property type="entry name" value="ACTIVE REGULATOR OF SIRT1"/>
    <property type="match status" value="1"/>
</dbReference>
<evidence type="ECO:0000256" key="2">
    <source>
        <dbReference type="ARBA" id="ARBA00007318"/>
    </source>
</evidence>
<evidence type="ECO:0000256" key="6">
    <source>
        <dbReference type="SAM" id="MobiDB-lite"/>
    </source>
</evidence>
<reference evidence="8" key="1">
    <citation type="submission" date="2025-08" db="UniProtKB">
        <authorList>
            <consortium name="RefSeq"/>
        </authorList>
    </citation>
    <scope>IDENTIFICATION</scope>
</reference>
<dbReference type="STRING" id="38654.A0A3Q0H9J5"/>
<dbReference type="Proteomes" id="UP000189705">
    <property type="component" value="Unplaced"/>
</dbReference>
<dbReference type="GeneID" id="102369315"/>
<evidence type="ECO:0000256" key="3">
    <source>
        <dbReference type="ARBA" id="ARBA00016855"/>
    </source>
</evidence>
<accession>A0A3Q0H9J5</accession>
<evidence type="ECO:0000313" key="8">
    <source>
        <dbReference type="RefSeq" id="XP_025067110.1"/>
    </source>
</evidence>
<keyword evidence="4" id="KW-0539">Nucleus</keyword>
<evidence type="ECO:0000313" key="7">
    <source>
        <dbReference type="Proteomes" id="UP000189705"/>
    </source>
</evidence>
<name>A0A3Q0H9J5_ALLSI</name>
<dbReference type="Pfam" id="PF15684">
    <property type="entry name" value="AROS"/>
    <property type="match status" value="1"/>
</dbReference>
<dbReference type="FunCoup" id="A0A3Q0H9J5">
    <property type="interactions" value="200"/>
</dbReference>
<dbReference type="PANTHER" id="PTHR31454">
    <property type="entry name" value="ACTIVE REGULATOR OF SIRT1"/>
    <property type="match status" value="1"/>
</dbReference>
<feature type="region of interest" description="Disordered" evidence="6">
    <location>
        <begin position="123"/>
        <end position="152"/>
    </location>
</feature>
<feature type="compositionally biased region" description="Basic residues" evidence="6">
    <location>
        <begin position="58"/>
        <end position="71"/>
    </location>
</feature>
<feature type="compositionally biased region" description="Basic and acidic residues" evidence="6">
    <location>
        <begin position="136"/>
        <end position="147"/>
    </location>
</feature>
<dbReference type="GO" id="GO:0005730">
    <property type="term" value="C:nucleolus"/>
    <property type="evidence" value="ECO:0007669"/>
    <property type="project" value="UniProtKB-SubCell"/>
</dbReference>
<keyword evidence="7" id="KW-1185">Reference proteome</keyword>
<feature type="region of interest" description="Disordered" evidence="6">
    <location>
        <begin position="16"/>
        <end position="71"/>
    </location>
</feature>
<dbReference type="InterPro" id="IPR023262">
    <property type="entry name" value="AROS"/>
</dbReference>
<protein>
    <recommendedName>
        <fullName evidence="3">Active regulator of SIRT1</fullName>
    </recommendedName>
    <alternativeName>
        <fullName evidence="5">40S ribosomal protein S19-binding protein 1</fullName>
    </alternativeName>
</protein>
<proteinExistence type="inferred from homology"/>
<dbReference type="RefSeq" id="XP_025067110.1">
    <property type="nucleotide sequence ID" value="XM_025211325.1"/>
</dbReference>
<sequence>MSAVLLRKGLELLEETGAAGTGPERGGHPLPAFLNSSVLPALGRGADPPRRRAGLSGRPKRSGKAPRRRKVALGLNGGNATVKGRVTKSAIDEYQKNKAVNHLKKNLQYMMNTRFVANKAITQQVLTHNQGRKSKDRPPEKPKKKSESTVFTEEDFQKFEKEYFGKA</sequence>
<organism evidence="7 8">
    <name type="scientific">Alligator sinensis</name>
    <name type="common">Chinese alligator</name>
    <dbReference type="NCBI Taxonomy" id="38654"/>
    <lineage>
        <taxon>Eukaryota</taxon>
        <taxon>Metazoa</taxon>
        <taxon>Chordata</taxon>
        <taxon>Craniata</taxon>
        <taxon>Vertebrata</taxon>
        <taxon>Euteleostomi</taxon>
        <taxon>Archelosauria</taxon>
        <taxon>Archosauria</taxon>
        <taxon>Crocodylia</taxon>
        <taxon>Alligatoridae</taxon>
        <taxon>Alligatorinae</taxon>
        <taxon>Alligator</taxon>
    </lineage>
</organism>